<keyword evidence="4" id="KW-1185">Reference proteome</keyword>
<feature type="region of interest" description="Disordered" evidence="1">
    <location>
        <begin position="152"/>
        <end position="173"/>
    </location>
</feature>
<evidence type="ECO:0000256" key="2">
    <source>
        <dbReference type="SAM" id="Phobius"/>
    </source>
</evidence>
<organism evidence="3 4">
    <name type="scientific">Cercospora zeae-maydis SCOH1-5</name>
    <dbReference type="NCBI Taxonomy" id="717836"/>
    <lineage>
        <taxon>Eukaryota</taxon>
        <taxon>Fungi</taxon>
        <taxon>Dikarya</taxon>
        <taxon>Ascomycota</taxon>
        <taxon>Pezizomycotina</taxon>
        <taxon>Dothideomycetes</taxon>
        <taxon>Dothideomycetidae</taxon>
        <taxon>Mycosphaerellales</taxon>
        <taxon>Mycosphaerellaceae</taxon>
        <taxon>Cercospora</taxon>
    </lineage>
</organism>
<evidence type="ECO:0008006" key="5">
    <source>
        <dbReference type="Google" id="ProtNLM"/>
    </source>
</evidence>
<dbReference type="OrthoDB" id="5296155at2759"/>
<dbReference type="Proteomes" id="UP000799539">
    <property type="component" value="Unassembled WGS sequence"/>
</dbReference>
<feature type="compositionally biased region" description="Polar residues" evidence="1">
    <location>
        <begin position="40"/>
        <end position="49"/>
    </location>
</feature>
<evidence type="ECO:0000313" key="3">
    <source>
        <dbReference type="EMBL" id="KAF2215881.1"/>
    </source>
</evidence>
<sequence>MNRSRPGSASNSRPSSSRLSAANPTMATPSSRPPIPQKSALRQSASEQSLAPMPYPLPPVVHAHAHKDSYETGRTAPPAYEWVPEPVSGDGDDGRPVEGEKLAALRRSGGYQRQSPLDWRRRTWIIIAVVALLAIGLIVGLAVGLTVGRRDSNASNGSSQNVSDPSSGGSSAQQPFPLGQYSIITRLQAVNSSCTSNAETWNCFPYQVYDPADAATADGSRSVFNWIIANTSSTYATIGSGSTSDDGQPANLTISSTSNPFSLMFNDTPLTYISPASNSSSARYTFRFDMDKAFNPPVSLSTNDVATQCFFNQTTLTGTLYLSAPRTYPESNSSDGGLQWPYAIEIRQSSPGGTDIPACYEFVQGQVGTRITSGLTPQPADTECSCDYRNY</sequence>
<keyword evidence="2" id="KW-0812">Transmembrane</keyword>
<evidence type="ECO:0000256" key="1">
    <source>
        <dbReference type="SAM" id="MobiDB-lite"/>
    </source>
</evidence>
<feature type="region of interest" description="Disordered" evidence="1">
    <location>
        <begin position="1"/>
        <end position="97"/>
    </location>
</feature>
<feature type="compositionally biased region" description="Polar residues" evidence="1">
    <location>
        <begin position="153"/>
        <end position="173"/>
    </location>
</feature>
<keyword evidence="2" id="KW-0472">Membrane</keyword>
<gene>
    <name evidence="3" type="ORF">CERZMDRAFT_94268</name>
</gene>
<feature type="compositionally biased region" description="Low complexity" evidence="1">
    <location>
        <begin position="1"/>
        <end position="24"/>
    </location>
</feature>
<reference evidence="3" key="1">
    <citation type="journal article" date="2020" name="Stud. Mycol.">
        <title>101 Dothideomycetes genomes: a test case for predicting lifestyles and emergence of pathogens.</title>
        <authorList>
            <person name="Haridas S."/>
            <person name="Albert R."/>
            <person name="Binder M."/>
            <person name="Bloem J."/>
            <person name="Labutti K."/>
            <person name="Salamov A."/>
            <person name="Andreopoulos B."/>
            <person name="Baker S."/>
            <person name="Barry K."/>
            <person name="Bills G."/>
            <person name="Bluhm B."/>
            <person name="Cannon C."/>
            <person name="Castanera R."/>
            <person name="Culley D."/>
            <person name="Daum C."/>
            <person name="Ezra D."/>
            <person name="Gonzalez J."/>
            <person name="Henrissat B."/>
            <person name="Kuo A."/>
            <person name="Liang C."/>
            <person name="Lipzen A."/>
            <person name="Lutzoni F."/>
            <person name="Magnuson J."/>
            <person name="Mondo S."/>
            <person name="Nolan M."/>
            <person name="Ohm R."/>
            <person name="Pangilinan J."/>
            <person name="Park H.-J."/>
            <person name="Ramirez L."/>
            <person name="Alfaro M."/>
            <person name="Sun H."/>
            <person name="Tritt A."/>
            <person name="Yoshinaga Y."/>
            <person name="Zwiers L.-H."/>
            <person name="Turgeon B."/>
            <person name="Goodwin S."/>
            <person name="Spatafora J."/>
            <person name="Crous P."/>
            <person name="Grigoriev I."/>
        </authorList>
    </citation>
    <scope>NUCLEOTIDE SEQUENCE</scope>
    <source>
        <strain evidence="3">SCOH1-5</strain>
    </source>
</reference>
<name>A0A6A6FR42_9PEZI</name>
<feature type="transmembrane region" description="Helical" evidence="2">
    <location>
        <begin position="123"/>
        <end position="145"/>
    </location>
</feature>
<dbReference type="EMBL" id="ML992665">
    <property type="protein sequence ID" value="KAF2215881.1"/>
    <property type="molecule type" value="Genomic_DNA"/>
</dbReference>
<evidence type="ECO:0000313" key="4">
    <source>
        <dbReference type="Proteomes" id="UP000799539"/>
    </source>
</evidence>
<protein>
    <recommendedName>
        <fullName evidence="5">Tat pathway signal sequence</fullName>
    </recommendedName>
</protein>
<keyword evidence="2" id="KW-1133">Transmembrane helix</keyword>
<proteinExistence type="predicted"/>
<dbReference type="AlphaFoldDB" id="A0A6A6FR42"/>
<accession>A0A6A6FR42</accession>